<protein>
    <submittedName>
        <fullName evidence="2">Uncharacterized protein</fullName>
    </submittedName>
</protein>
<name>A0A4C1WCU8_EUMVA</name>
<evidence type="ECO:0000256" key="1">
    <source>
        <dbReference type="SAM" id="MobiDB-lite"/>
    </source>
</evidence>
<dbReference type="Proteomes" id="UP000299102">
    <property type="component" value="Unassembled WGS sequence"/>
</dbReference>
<evidence type="ECO:0000313" key="3">
    <source>
        <dbReference type="Proteomes" id="UP000299102"/>
    </source>
</evidence>
<feature type="compositionally biased region" description="Low complexity" evidence="1">
    <location>
        <begin position="57"/>
        <end position="67"/>
    </location>
</feature>
<organism evidence="2 3">
    <name type="scientific">Eumeta variegata</name>
    <name type="common">Bagworm moth</name>
    <name type="synonym">Eumeta japonica</name>
    <dbReference type="NCBI Taxonomy" id="151549"/>
    <lineage>
        <taxon>Eukaryota</taxon>
        <taxon>Metazoa</taxon>
        <taxon>Ecdysozoa</taxon>
        <taxon>Arthropoda</taxon>
        <taxon>Hexapoda</taxon>
        <taxon>Insecta</taxon>
        <taxon>Pterygota</taxon>
        <taxon>Neoptera</taxon>
        <taxon>Endopterygota</taxon>
        <taxon>Lepidoptera</taxon>
        <taxon>Glossata</taxon>
        <taxon>Ditrysia</taxon>
        <taxon>Tineoidea</taxon>
        <taxon>Psychidae</taxon>
        <taxon>Oiketicinae</taxon>
        <taxon>Eumeta</taxon>
    </lineage>
</organism>
<dbReference type="AlphaFoldDB" id="A0A4C1WCU8"/>
<keyword evidence="3" id="KW-1185">Reference proteome</keyword>
<accession>A0A4C1WCU8</accession>
<evidence type="ECO:0000313" key="2">
    <source>
        <dbReference type="EMBL" id="GBP48302.1"/>
    </source>
</evidence>
<gene>
    <name evidence="2" type="ORF">EVAR_34795_1</name>
</gene>
<reference evidence="2 3" key="1">
    <citation type="journal article" date="2019" name="Commun. Biol.">
        <title>The bagworm genome reveals a unique fibroin gene that provides high tensile strength.</title>
        <authorList>
            <person name="Kono N."/>
            <person name="Nakamura H."/>
            <person name="Ohtoshi R."/>
            <person name="Tomita M."/>
            <person name="Numata K."/>
            <person name="Arakawa K."/>
        </authorList>
    </citation>
    <scope>NUCLEOTIDE SEQUENCE [LARGE SCALE GENOMIC DNA]</scope>
</reference>
<feature type="region of interest" description="Disordered" evidence="1">
    <location>
        <begin position="40"/>
        <end position="109"/>
    </location>
</feature>
<comment type="caution">
    <text evidence="2">The sequence shown here is derived from an EMBL/GenBank/DDBJ whole genome shotgun (WGS) entry which is preliminary data.</text>
</comment>
<feature type="compositionally biased region" description="Polar residues" evidence="1">
    <location>
        <begin position="78"/>
        <end position="90"/>
    </location>
</feature>
<proteinExistence type="predicted"/>
<dbReference type="EMBL" id="BGZK01000521">
    <property type="protein sequence ID" value="GBP48302.1"/>
    <property type="molecule type" value="Genomic_DNA"/>
</dbReference>
<sequence>MAATPQNLRKHVKRSHPRPALVRARTLFPALRWARPGVNRRALSPSTPRSAALHVIRPSAPSSGAPSRSKRATGLRTFDTTLHLNTQNETGIRMKMSPSPESETVPGSESKAGTIFRLTAASFNVKDEGIRSVSTRAKLVKL</sequence>